<evidence type="ECO:0000313" key="1">
    <source>
        <dbReference type="EMBL" id="OHA43141.1"/>
    </source>
</evidence>
<name>A0A1G2P6F7_9BACT</name>
<dbReference type="Proteomes" id="UP000176355">
    <property type="component" value="Unassembled WGS sequence"/>
</dbReference>
<sequence>MKKRKSATKKLPPSPEEVERILKGTNWDEYWREVQEEVNREIDALNLAMAKSMAKARDKVFLSV</sequence>
<organism evidence="1 2">
    <name type="scientific">Candidatus Taylorbacteria bacterium RIFCSPLOWO2_12_FULL_44_15c</name>
    <dbReference type="NCBI Taxonomy" id="1802333"/>
    <lineage>
        <taxon>Bacteria</taxon>
        <taxon>Candidatus Tayloriibacteriota</taxon>
    </lineage>
</organism>
<evidence type="ECO:0000313" key="2">
    <source>
        <dbReference type="Proteomes" id="UP000176355"/>
    </source>
</evidence>
<protein>
    <submittedName>
        <fullName evidence="1">Uncharacterized protein</fullName>
    </submittedName>
</protein>
<reference evidence="1 2" key="1">
    <citation type="journal article" date="2016" name="Nat. Commun.">
        <title>Thousands of microbial genomes shed light on interconnected biogeochemical processes in an aquifer system.</title>
        <authorList>
            <person name="Anantharaman K."/>
            <person name="Brown C.T."/>
            <person name="Hug L.A."/>
            <person name="Sharon I."/>
            <person name="Castelle C.J."/>
            <person name="Probst A.J."/>
            <person name="Thomas B.C."/>
            <person name="Singh A."/>
            <person name="Wilkins M.J."/>
            <person name="Karaoz U."/>
            <person name="Brodie E.L."/>
            <person name="Williams K.H."/>
            <person name="Hubbard S.S."/>
            <person name="Banfield J.F."/>
        </authorList>
    </citation>
    <scope>NUCLEOTIDE SEQUENCE [LARGE SCALE GENOMIC DNA]</scope>
</reference>
<dbReference type="EMBL" id="MHSL01000031">
    <property type="protein sequence ID" value="OHA43141.1"/>
    <property type="molecule type" value="Genomic_DNA"/>
</dbReference>
<dbReference type="STRING" id="1802333.A3G03_00255"/>
<gene>
    <name evidence="1" type="ORF">A3G03_00255</name>
</gene>
<dbReference type="AlphaFoldDB" id="A0A1G2P6F7"/>
<comment type="caution">
    <text evidence="1">The sequence shown here is derived from an EMBL/GenBank/DDBJ whole genome shotgun (WGS) entry which is preliminary data.</text>
</comment>
<proteinExistence type="predicted"/>
<accession>A0A1G2P6F7</accession>